<dbReference type="GO" id="GO:0034551">
    <property type="term" value="P:mitochondrial respiratory chain complex III assembly"/>
    <property type="evidence" value="ECO:0007669"/>
    <property type="project" value="TreeGrafter"/>
</dbReference>
<gene>
    <name evidence="3" type="ORF">RirG_086120</name>
</gene>
<dbReference type="InterPro" id="IPR007129">
    <property type="entry name" value="Ubiqinol_cyt_c_chaperone_CPB3"/>
</dbReference>
<feature type="domain" description="Ubiquinol-cytochrome c chaperone" evidence="2">
    <location>
        <begin position="133"/>
        <end position="271"/>
    </location>
</feature>
<comment type="caution">
    <text evidence="3">The sequence shown here is derived from an EMBL/GenBank/DDBJ whole genome shotgun (WGS) entry which is preliminary data.</text>
</comment>
<dbReference type="OrthoDB" id="10253878at2759"/>
<dbReference type="PANTHER" id="PTHR12184">
    <property type="entry name" value="UBIQUINOL-CYTOCHROME C REDUCTASE COMPLEX ASSEMBLY FACTOR 1 FAMILY MEMBER"/>
    <property type="match status" value="1"/>
</dbReference>
<dbReference type="PANTHER" id="PTHR12184:SF1">
    <property type="entry name" value="UBIQUINOL-CYTOCHROME-C REDUCTASE COMPLEX ASSEMBLY FACTOR 1"/>
    <property type="match status" value="1"/>
</dbReference>
<dbReference type="EMBL" id="JEMT01016565">
    <property type="protein sequence ID" value="EXX70574.1"/>
    <property type="molecule type" value="Genomic_DNA"/>
</dbReference>
<dbReference type="Proteomes" id="UP000022910">
    <property type="component" value="Unassembled WGS sequence"/>
</dbReference>
<keyword evidence="4" id="KW-1185">Reference proteome</keyword>
<comment type="similarity">
    <text evidence="1">Belongs to the CBP3 family.</text>
</comment>
<dbReference type="InterPro" id="IPR021150">
    <property type="entry name" value="Ubiq_cyt_c_chap"/>
</dbReference>
<dbReference type="Pfam" id="PF03981">
    <property type="entry name" value="Ubiq_cyt_C_chap"/>
    <property type="match status" value="1"/>
</dbReference>
<sequence length="278" mass="32964">MSTPFRLRGLSKCCCISSFTLLNRRNERVLPLILQNRYMLRTHYISYSQVNNENSNNKTKRKNKLEGYWLDGFQTPKPMQKRKFPPFIHNLLVRLAKAFGYYDLPVQAIRITRELYQMCSKHYDDNKEFYIGACGLPDSFQTWFSVTLLHIWMLMVRFRVENEGKIFMQQLVNHLFEDAEWRMREDYGITSNSIIRHYIKDLLNQFHGGVMAYDEGMCKDDPVLAAALWRNILVTEGSTHNMACLVKHVRHELQRLDHLSYESIIEGKIQFRKPEITL</sequence>
<name>A0A015KSH7_RHIIW</name>
<protein>
    <submittedName>
        <fullName evidence="3">Cbp3p</fullName>
    </submittedName>
</protein>
<proteinExistence type="inferred from homology"/>
<evidence type="ECO:0000313" key="4">
    <source>
        <dbReference type="Proteomes" id="UP000022910"/>
    </source>
</evidence>
<dbReference type="GO" id="GO:0005739">
    <property type="term" value="C:mitochondrion"/>
    <property type="evidence" value="ECO:0007669"/>
    <property type="project" value="TreeGrafter"/>
</dbReference>
<evidence type="ECO:0000313" key="3">
    <source>
        <dbReference type="EMBL" id="EXX70574.1"/>
    </source>
</evidence>
<evidence type="ECO:0000259" key="2">
    <source>
        <dbReference type="Pfam" id="PF03981"/>
    </source>
</evidence>
<dbReference type="AlphaFoldDB" id="A0A015KSH7"/>
<dbReference type="STRING" id="1432141.A0A015KSH7"/>
<reference evidence="3 4" key="1">
    <citation type="submission" date="2014-02" db="EMBL/GenBank/DDBJ databases">
        <title>Single nucleus genome sequencing reveals high similarity among nuclei of an endomycorrhizal fungus.</title>
        <authorList>
            <person name="Lin K."/>
            <person name="Geurts R."/>
            <person name="Zhang Z."/>
            <person name="Limpens E."/>
            <person name="Saunders D.G."/>
            <person name="Mu D."/>
            <person name="Pang E."/>
            <person name="Cao H."/>
            <person name="Cha H."/>
            <person name="Lin T."/>
            <person name="Zhou Q."/>
            <person name="Shang Y."/>
            <person name="Li Y."/>
            <person name="Ivanov S."/>
            <person name="Sharma T."/>
            <person name="Velzen R.V."/>
            <person name="Ruijter N.D."/>
            <person name="Aanen D.K."/>
            <person name="Win J."/>
            <person name="Kamoun S."/>
            <person name="Bisseling T."/>
            <person name="Huang S."/>
        </authorList>
    </citation>
    <scope>NUCLEOTIDE SEQUENCE [LARGE SCALE GENOMIC DNA]</scope>
    <source>
        <strain evidence="4">DAOM197198w</strain>
    </source>
</reference>
<evidence type="ECO:0000256" key="1">
    <source>
        <dbReference type="ARBA" id="ARBA00006407"/>
    </source>
</evidence>
<dbReference type="SMR" id="A0A015KSH7"/>
<accession>A0A015KSH7</accession>
<organism evidence="3 4">
    <name type="scientific">Rhizophagus irregularis (strain DAOM 197198w)</name>
    <name type="common">Glomus intraradices</name>
    <dbReference type="NCBI Taxonomy" id="1432141"/>
    <lineage>
        <taxon>Eukaryota</taxon>
        <taxon>Fungi</taxon>
        <taxon>Fungi incertae sedis</taxon>
        <taxon>Mucoromycota</taxon>
        <taxon>Glomeromycotina</taxon>
        <taxon>Glomeromycetes</taxon>
        <taxon>Glomerales</taxon>
        <taxon>Glomeraceae</taxon>
        <taxon>Rhizophagus</taxon>
    </lineage>
</organism>